<sequence length="347" mass="36514">MTAPRFPLPRRRTGRHGETRRRSGATGTPRTAVGGAMAGLALTAAVATAVVPGTAGAETATTATPTGAASTAPSPGPSASVVTSSDSATVTATAALQRAETVTQQTASLPRKQERRIEARAERLAELLESRGQTGASRASERAPLPESGGREALADSATLAEATTKLTKLLDDAESTAIEVQAAPPTPAEVADVQADRAKKAAKKIARHADSLDDFANGRVPAGKMKKLSFAKGETLRADAAAQLERLDVAYHARFGKHLSVTDSYRSYESQVATRASKGYMAAVPGYSNHGWGVAVDLGDGVESFGTPEYEWMREHAPEFGWDNPAWARADGRKPEAWHWEYAPIG</sequence>
<dbReference type="InterPro" id="IPR052179">
    <property type="entry name" value="DD-CPase-like"/>
</dbReference>
<reference evidence="3" key="2">
    <citation type="submission" date="2024-02" db="EMBL/GenBank/DDBJ databases">
        <authorList>
            <person name="Prathaban M."/>
            <person name="Mythili R."/>
            <person name="Sharmila Devi N."/>
            <person name="Sobanaa M."/>
            <person name="Prathiviraj R."/>
            <person name="Selvin J."/>
        </authorList>
    </citation>
    <scope>NUCLEOTIDE SEQUENCE</scope>
    <source>
        <strain evidence="3">MP1014</strain>
    </source>
</reference>
<dbReference type="CDD" id="cd14814">
    <property type="entry name" value="Peptidase_M15"/>
    <property type="match status" value="1"/>
</dbReference>
<dbReference type="PANTHER" id="PTHR34385:SF1">
    <property type="entry name" value="PEPTIDOGLYCAN L-ALANYL-D-GLUTAMATE ENDOPEPTIDASE CWLK"/>
    <property type="match status" value="1"/>
</dbReference>
<evidence type="ECO:0000313" key="3">
    <source>
        <dbReference type="EMBL" id="MEG3616215.1"/>
    </source>
</evidence>
<dbReference type="Proteomes" id="UP001310387">
    <property type="component" value="Unassembled WGS sequence"/>
</dbReference>
<dbReference type="SUPFAM" id="SSF55166">
    <property type="entry name" value="Hedgehog/DD-peptidase"/>
    <property type="match status" value="1"/>
</dbReference>
<dbReference type="PANTHER" id="PTHR34385">
    <property type="entry name" value="D-ALANYL-D-ALANINE CARBOXYPEPTIDASE"/>
    <property type="match status" value="1"/>
</dbReference>
<evidence type="ECO:0000259" key="2">
    <source>
        <dbReference type="Pfam" id="PF02557"/>
    </source>
</evidence>
<feature type="domain" description="D-alanyl-D-alanine carboxypeptidase-like core" evidence="2">
    <location>
        <begin position="236"/>
        <end position="345"/>
    </location>
</feature>
<dbReference type="InterPro" id="IPR009045">
    <property type="entry name" value="Zn_M74/Hedgehog-like"/>
</dbReference>
<feature type="region of interest" description="Disordered" evidence="1">
    <location>
        <begin position="1"/>
        <end position="33"/>
    </location>
</feature>
<keyword evidence="4" id="KW-1185">Reference proteome</keyword>
<accession>A0ABU7Z9K8</accession>
<name>A0ABU7Z9K8_9MICO</name>
<reference evidence="3" key="1">
    <citation type="journal article" date="2024" name="Antonie Van Leeuwenhoek">
        <title>Isoptericola haloaureus sp. nov., a dimorphic actinobacterium isolated from mangrove sediments of southeast India, implicating biosaline agricultural significance through nitrogen fixation and salt tolerance genes.</title>
        <authorList>
            <person name="Prathaban M."/>
            <person name="Prathiviraj R."/>
            <person name="Ravichandran M."/>
            <person name="Natarajan S.D."/>
            <person name="Sobanaa M."/>
            <person name="Hari Krishna Kumar S."/>
            <person name="Chandrasekar V."/>
            <person name="Selvin J."/>
        </authorList>
    </citation>
    <scope>NUCLEOTIDE SEQUENCE</scope>
    <source>
        <strain evidence="3">MP1014</strain>
    </source>
</reference>
<evidence type="ECO:0000313" key="4">
    <source>
        <dbReference type="Proteomes" id="UP001310387"/>
    </source>
</evidence>
<dbReference type="RefSeq" id="WP_332902713.1">
    <property type="nucleotide sequence ID" value="NZ_JBAGLP010000118.1"/>
</dbReference>
<dbReference type="Gene3D" id="3.30.1380.10">
    <property type="match status" value="1"/>
</dbReference>
<organism evidence="3 4">
    <name type="scientific">Isoptericola haloaureus</name>
    <dbReference type="NCBI Taxonomy" id="1542902"/>
    <lineage>
        <taxon>Bacteria</taxon>
        <taxon>Bacillati</taxon>
        <taxon>Actinomycetota</taxon>
        <taxon>Actinomycetes</taxon>
        <taxon>Micrococcales</taxon>
        <taxon>Promicromonosporaceae</taxon>
        <taxon>Isoptericola</taxon>
    </lineage>
</organism>
<feature type="region of interest" description="Disordered" evidence="1">
    <location>
        <begin position="57"/>
        <end position="86"/>
    </location>
</feature>
<feature type="region of interest" description="Disordered" evidence="1">
    <location>
        <begin position="128"/>
        <end position="158"/>
    </location>
</feature>
<gene>
    <name evidence="3" type="ORF">V5O49_13865</name>
</gene>
<dbReference type="EMBL" id="JBAGLP010000118">
    <property type="protein sequence ID" value="MEG3616215.1"/>
    <property type="molecule type" value="Genomic_DNA"/>
</dbReference>
<evidence type="ECO:0000256" key="1">
    <source>
        <dbReference type="SAM" id="MobiDB-lite"/>
    </source>
</evidence>
<proteinExistence type="predicted"/>
<protein>
    <submittedName>
        <fullName evidence="3">M15 family metallopeptidase</fullName>
    </submittedName>
</protein>
<dbReference type="Pfam" id="PF02557">
    <property type="entry name" value="VanY"/>
    <property type="match status" value="1"/>
</dbReference>
<comment type="caution">
    <text evidence="3">The sequence shown here is derived from an EMBL/GenBank/DDBJ whole genome shotgun (WGS) entry which is preliminary data.</text>
</comment>
<dbReference type="InterPro" id="IPR003709">
    <property type="entry name" value="VanY-like_core_dom"/>
</dbReference>